<dbReference type="AlphaFoldDB" id="A0A1G8SE42"/>
<evidence type="ECO:0000313" key="2">
    <source>
        <dbReference type="Proteomes" id="UP000199202"/>
    </source>
</evidence>
<reference evidence="1 2" key="1">
    <citation type="submission" date="2016-10" db="EMBL/GenBank/DDBJ databases">
        <authorList>
            <person name="de Groot N.N."/>
        </authorList>
    </citation>
    <scope>NUCLEOTIDE SEQUENCE [LARGE SCALE GENOMIC DNA]</scope>
    <source>
        <strain evidence="1 2">CGMCC 4.6533</strain>
    </source>
</reference>
<proteinExistence type="predicted"/>
<keyword evidence="2" id="KW-1185">Reference proteome</keyword>
<protein>
    <submittedName>
        <fullName evidence="1">Uncharacterized protein</fullName>
    </submittedName>
</protein>
<dbReference type="RefSeq" id="WP_342742745.1">
    <property type="nucleotide sequence ID" value="NZ_FNDJ01000009.1"/>
</dbReference>
<dbReference type="InterPro" id="IPR029052">
    <property type="entry name" value="Metallo-depent_PP-like"/>
</dbReference>
<dbReference type="STRING" id="633440.SAMN05421869_109351"/>
<accession>A0A1G8SE42</accession>
<name>A0A1G8SE42_9ACTN</name>
<organism evidence="1 2">
    <name type="scientific">Nonomuraea jiangxiensis</name>
    <dbReference type="NCBI Taxonomy" id="633440"/>
    <lineage>
        <taxon>Bacteria</taxon>
        <taxon>Bacillati</taxon>
        <taxon>Actinomycetota</taxon>
        <taxon>Actinomycetes</taxon>
        <taxon>Streptosporangiales</taxon>
        <taxon>Streptosporangiaceae</taxon>
        <taxon>Nonomuraea</taxon>
    </lineage>
</organism>
<dbReference type="Proteomes" id="UP000199202">
    <property type="component" value="Unassembled WGS sequence"/>
</dbReference>
<dbReference type="SUPFAM" id="SSF56300">
    <property type="entry name" value="Metallo-dependent phosphatases"/>
    <property type="match status" value="1"/>
</dbReference>
<sequence length="87" mass="9702">MELTEARPSGLPLVLVNDFPLIRRPIETLRHPEFALLCGPEATVGRLRRYPVAAVFYGHPHIPRLLTHYEARSATPASGGHAVRRPD</sequence>
<dbReference type="EMBL" id="FNDJ01000009">
    <property type="protein sequence ID" value="SDJ27457.1"/>
    <property type="molecule type" value="Genomic_DNA"/>
</dbReference>
<evidence type="ECO:0000313" key="1">
    <source>
        <dbReference type="EMBL" id="SDJ27457.1"/>
    </source>
</evidence>
<gene>
    <name evidence="1" type="ORF">SAMN05421869_109351</name>
</gene>